<dbReference type="Gene3D" id="2.80.10.50">
    <property type="match status" value="1"/>
</dbReference>
<dbReference type="InterPro" id="IPR000772">
    <property type="entry name" value="Ricin_B_lectin"/>
</dbReference>
<proteinExistence type="predicted"/>
<reference evidence="3" key="1">
    <citation type="journal article" date="2019" name="Int. J. Syst. Evol. Microbiol.">
        <title>The Global Catalogue of Microorganisms (GCM) 10K type strain sequencing project: providing services to taxonomists for standard genome sequencing and annotation.</title>
        <authorList>
            <consortium name="The Broad Institute Genomics Platform"/>
            <consortium name="The Broad Institute Genome Sequencing Center for Infectious Disease"/>
            <person name="Wu L."/>
            <person name="Ma J."/>
        </authorList>
    </citation>
    <scope>NUCLEOTIDE SEQUENCE [LARGE SCALE GENOMIC DNA]</scope>
    <source>
        <strain evidence="3">JCM 17695</strain>
    </source>
</reference>
<gene>
    <name evidence="2" type="ORF">ACFQV2_21050</name>
</gene>
<evidence type="ECO:0000313" key="3">
    <source>
        <dbReference type="Proteomes" id="UP001596512"/>
    </source>
</evidence>
<accession>A0ABW2TRU2</accession>
<comment type="caution">
    <text evidence="2">The sequence shown here is derived from an EMBL/GenBank/DDBJ whole genome shotgun (WGS) entry which is preliminary data.</text>
</comment>
<dbReference type="Pfam" id="PF14200">
    <property type="entry name" value="RicinB_lectin_2"/>
    <property type="match status" value="1"/>
</dbReference>
<organism evidence="2 3">
    <name type="scientific">Actinokineospora soli</name>
    <dbReference type="NCBI Taxonomy" id="1048753"/>
    <lineage>
        <taxon>Bacteria</taxon>
        <taxon>Bacillati</taxon>
        <taxon>Actinomycetota</taxon>
        <taxon>Actinomycetes</taxon>
        <taxon>Pseudonocardiales</taxon>
        <taxon>Pseudonocardiaceae</taxon>
        <taxon>Actinokineospora</taxon>
    </lineage>
</organism>
<feature type="domain" description="Ricin B lectin" evidence="1">
    <location>
        <begin position="2"/>
        <end position="38"/>
    </location>
</feature>
<dbReference type="EMBL" id="JBHTEY010000004">
    <property type="protein sequence ID" value="MFC7615617.1"/>
    <property type="molecule type" value="Genomic_DNA"/>
</dbReference>
<name>A0ABW2TRU2_9PSEU</name>
<sequence>MLKHDASGRCADVANAATTPDAAVVLWDCHGRSNQLWWRQ</sequence>
<dbReference type="InterPro" id="IPR035992">
    <property type="entry name" value="Ricin_B-like_lectins"/>
</dbReference>
<protein>
    <submittedName>
        <fullName evidence="2">RICIN domain-containing protein</fullName>
    </submittedName>
</protein>
<dbReference type="PROSITE" id="PS50231">
    <property type="entry name" value="RICIN_B_LECTIN"/>
    <property type="match status" value="1"/>
</dbReference>
<keyword evidence="3" id="KW-1185">Reference proteome</keyword>
<evidence type="ECO:0000259" key="1">
    <source>
        <dbReference type="Pfam" id="PF14200"/>
    </source>
</evidence>
<dbReference type="SUPFAM" id="SSF50370">
    <property type="entry name" value="Ricin B-like lectins"/>
    <property type="match status" value="1"/>
</dbReference>
<evidence type="ECO:0000313" key="2">
    <source>
        <dbReference type="EMBL" id="MFC7615617.1"/>
    </source>
</evidence>
<dbReference type="Proteomes" id="UP001596512">
    <property type="component" value="Unassembled WGS sequence"/>
</dbReference>